<dbReference type="SUPFAM" id="SSF56420">
    <property type="entry name" value="Peptide deformylase"/>
    <property type="match status" value="1"/>
</dbReference>
<dbReference type="Proteomes" id="UP001255185">
    <property type="component" value="Unassembled WGS sequence"/>
</dbReference>
<reference evidence="5 6" key="1">
    <citation type="submission" date="2023-07" db="EMBL/GenBank/DDBJ databases">
        <title>Sorghum-associated microbial communities from plants grown in Nebraska, USA.</title>
        <authorList>
            <person name="Schachtman D."/>
        </authorList>
    </citation>
    <scope>NUCLEOTIDE SEQUENCE [LARGE SCALE GENOMIC DNA]</scope>
    <source>
        <strain evidence="5 6">3773</strain>
    </source>
</reference>
<dbReference type="PIRSF" id="PIRSF004749">
    <property type="entry name" value="Pep_def"/>
    <property type="match status" value="1"/>
</dbReference>
<dbReference type="EMBL" id="JAVDVI010000005">
    <property type="protein sequence ID" value="MDR6967522.1"/>
    <property type="molecule type" value="Genomic_DNA"/>
</dbReference>
<evidence type="ECO:0000256" key="4">
    <source>
        <dbReference type="HAMAP-Rule" id="MF_00163"/>
    </source>
</evidence>
<proteinExistence type="inferred from homology"/>
<dbReference type="EC" id="3.5.1.88" evidence="4"/>
<sequence>MKNTTLKLLFLFIATNLSAQKFTKEEKKLIQSGDAKTMMKVIQITDEKELKILTSVSTDVDPKDELLPVLAERMFLSMRDPTNPGIGIAAPQVGINKNVFWVQRFDKEGEPFEFYLNPKIVWRSALLRKGMEGCLSIPDIDGEVLRNYTIKLNYLDKEGKFHEEMMEGFTAVVFQHEYDHLNGILFTDRIKEQENIEVSKVNGEMNLFLEKKLRRQ</sequence>
<dbReference type="InterPro" id="IPR036821">
    <property type="entry name" value="Peptide_deformylase_sf"/>
</dbReference>
<dbReference type="RefSeq" id="WP_310025696.1">
    <property type="nucleotide sequence ID" value="NZ_JAVDVI010000005.1"/>
</dbReference>
<keyword evidence="6" id="KW-1185">Reference proteome</keyword>
<keyword evidence="4" id="KW-0408">Iron</keyword>
<dbReference type="HAMAP" id="MF_00163">
    <property type="entry name" value="Pep_deformylase"/>
    <property type="match status" value="1"/>
</dbReference>
<dbReference type="PANTHER" id="PTHR10458">
    <property type="entry name" value="PEPTIDE DEFORMYLASE"/>
    <property type="match status" value="1"/>
</dbReference>
<protein>
    <recommendedName>
        <fullName evidence="4">Peptide deformylase</fullName>
        <shortName evidence="4">PDF</shortName>
        <ecNumber evidence="4">3.5.1.88</ecNumber>
    </recommendedName>
    <alternativeName>
        <fullName evidence="4">Polypeptide deformylase</fullName>
    </alternativeName>
</protein>
<feature type="active site" evidence="4">
    <location>
        <position position="177"/>
    </location>
</feature>
<comment type="catalytic activity">
    <reaction evidence="4">
        <text>N-terminal N-formyl-L-methionyl-[peptide] + H2O = N-terminal L-methionyl-[peptide] + formate</text>
        <dbReference type="Rhea" id="RHEA:24420"/>
        <dbReference type="Rhea" id="RHEA-COMP:10639"/>
        <dbReference type="Rhea" id="RHEA-COMP:10640"/>
        <dbReference type="ChEBI" id="CHEBI:15377"/>
        <dbReference type="ChEBI" id="CHEBI:15740"/>
        <dbReference type="ChEBI" id="CHEBI:49298"/>
        <dbReference type="ChEBI" id="CHEBI:64731"/>
        <dbReference type="EC" id="3.5.1.88"/>
    </reaction>
</comment>
<dbReference type="Gene3D" id="3.90.45.10">
    <property type="entry name" value="Peptide deformylase"/>
    <property type="match status" value="1"/>
</dbReference>
<gene>
    <name evidence="4" type="primary">def</name>
    <name evidence="5" type="ORF">J2X31_001533</name>
</gene>
<name>A0ABU1TQ72_9FLAO</name>
<evidence type="ECO:0000256" key="1">
    <source>
        <dbReference type="ARBA" id="ARBA00010759"/>
    </source>
</evidence>
<feature type="binding site" evidence="4">
    <location>
        <position position="180"/>
    </location>
    <ligand>
        <name>Fe cation</name>
        <dbReference type="ChEBI" id="CHEBI:24875"/>
    </ligand>
</feature>
<evidence type="ECO:0000313" key="5">
    <source>
        <dbReference type="EMBL" id="MDR6967522.1"/>
    </source>
</evidence>
<evidence type="ECO:0000256" key="2">
    <source>
        <dbReference type="ARBA" id="ARBA00022723"/>
    </source>
</evidence>
<comment type="function">
    <text evidence="4">Removes the formyl group from the N-terminal Met of newly synthesized proteins. Requires at least a dipeptide for an efficient rate of reaction. N-terminal L-methionine is a prerequisite for activity but the enzyme has broad specificity at other positions.</text>
</comment>
<keyword evidence="3 4" id="KW-0378">Hydrolase</keyword>
<dbReference type="CDD" id="cd00487">
    <property type="entry name" value="Pep_deformylase"/>
    <property type="match status" value="1"/>
</dbReference>
<feature type="binding site" evidence="4">
    <location>
        <position position="176"/>
    </location>
    <ligand>
        <name>Fe cation</name>
        <dbReference type="ChEBI" id="CHEBI:24875"/>
    </ligand>
</feature>
<feature type="binding site" evidence="4">
    <location>
        <position position="134"/>
    </location>
    <ligand>
        <name>Fe cation</name>
        <dbReference type="ChEBI" id="CHEBI:24875"/>
    </ligand>
</feature>
<dbReference type="GO" id="GO:0042586">
    <property type="term" value="F:peptide deformylase activity"/>
    <property type="evidence" value="ECO:0007669"/>
    <property type="project" value="UniProtKB-EC"/>
</dbReference>
<evidence type="ECO:0000256" key="3">
    <source>
        <dbReference type="ARBA" id="ARBA00022801"/>
    </source>
</evidence>
<comment type="cofactor">
    <cofactor evidence="4">
        <name>Fe(2+)</name>
        <dbReference type="ChEBI" id="CHEBI:29033"/>
    </cofactor>
    <text evidence="4">Binds 1 Fe(2+) ion.</text>
</comment>
<evidence type="ECO:0000313" key="6">
    <source>
        <dbReference type="Proteomes" id="UP001255185"/>
    </source>
</evidence>
<organism evidence="5 6">
    <name type="scientific">Flavobacterium arsenatis</name>
    <dbReference type="NCBI Taxonomy" id="1484332"/>
    <lineage>
        <taxon>Bacteria</taxon>
        <taxon>Pseudomonadati</taxon>
        <taxon>Bacteroidota</taxon>
        <taxon>Flavobacteriia</taxon>
        <taxon>Flavobacteriales</taxon>
        <taxon>Flavobacteriaceae</taxon>
        <taxon>Flavobacterium</taxon>
    </lineage>
</organism>
<dbReference type="PANTHER" id="PTHR10458:SF22">
    <property type="entry name" value="PEPTIDE DEFORMYLASE"/>
    <property type="match status" value="1"/>
</dbReference>
<dbReference type="NCBIfam" id="TIGR00079">
    <property type="entry name" value="pept_deformyl"/>
    <property type="match status" value="1"/>
</dbReference>
<accession>A0ABU1TQ72</accession>
<dbReference type="InterPro" id="IPR023635">
    <property type="entry name" value="Peptide_deformylase"/>
</dbReference>
<keyword evidence="2 4" id="KW-0479">Metal-binding</keyword>
<comment type="similarity">
    <text evidence="1 4">Belongs to the polypeptide deformylase family.</text>
</comment>
<comment type="caution">
    <text evidence="5">The sequence shown here is derived from an EMBL/GenBank/DDBJ whole genome shotgun (WGS) entry which is preliminary data.</text>
</comment>
<dbReference type="PRINTS" id="PR01576">
    <property type="entry name" value="PDEFORMYLASE"/>
</dbReference>
<dbReference type="Pfam" id="PF01327">
    <property type="entry name" value="Pep_deformylase"/>
    <property type="match status" value="1"/>
</dbReference>
<keyword evidence="4" id="KW-0648">Protein biosynthesis</keyword>